<dbReference type="GO" id="GO:0005886">
    <property type="term" value="C:plasma membrane"/>
    <property type="evidence" value="ECO:0007669"/>
    <property type="project" value="UniProtKB-SubCell"/>
</dbReference>
<dbReference type="InterPro" id="IPR039596">
    <property type="entry name" value="GAS1"/>
</dbReference>
<dbReference type="OMA" id="HRYLAYC"/>
<dbReference type="GeneTree" id="ENSGT00390000001195"/>
<dbReference type="GO" id="GO:0035924">
    <property type="term" value="P:cellular response to vascular endothelial growth factor stimulus"/>
    <property type="evidence" value="ECO:0007669"/>
    <property type="project" value="Ensembl"/>
</dbReference>
<accession>A0A6I8P733</accession>
<reference evidence="8" key="2">
    <citation type="submission" date="2025-08" db="UniProtKB">
        <authorList>
            <consortium name="Ensembl"/>
        </authorList>
    </citation>
    <scope>IDENTIFICATION</scope>
    <source>
        <strain evidence="8">Glennie</strain>
    </source>
</reference>
<name>A0A6I8P733_ORNAN</name>
<dbReference type="GO" id="GO:0045930">
    <property type="term" value="P:negative regulation of mitotic cell cycle"/>
    <property type="evidence" value="ECO:0000318"/>
    <property type="project" value="GO_Central"/>
</dbReference>
<feature type="compositionally biased region" description="Acidic residues" evidence="6">
    <location>
        <begin position="322"/>
        <end position="333"/>
    </location>
</feature>
<evidence type="ECO:0000256" key="4">
    <source>
        <dbReference type="ARBA" id="ARBA00023136"/>
    </source>
</evidence>
<keyword evidence="4" id="KW-0472">Membrane</keyword>
<dbReference type="FunCoup" id="A0A6I8P733">
    <property type="interactions" value="584"/>
</dbReference>
<dbReference type="PANTHER" id="PTHR16840">
    <property type="entry name" value="GROWTH ARREST-SPECIFIC PROTEIN 1"/>
    <property type="match status" value="1"/>
</dbReference>
<reference evidence="8 9" key="1">
    <citation type="journal article" date="2008" name="Nature">
        <title>Genome analysis of the platypus reveals unique signatures of evolution.</title>
        <authorList>
            <person name="Warren W.C."/>
            <person name="Hillier L.W."/>
            <person name="Marshall Graves J.A."/>
            <person name="Birney E."/>
            <person name="Ponting C.P."/>
            <person name="Grutzner F."/>
            <person name="Belov K."/>
            <person name="Miller W."/>
            <person name="Clarke L."/>
            <person name="Chinwalla A.T."/>
            <person name="Yang S.P."/>
            <person name="Heger A."/>
            <person name="Locke D.P."/>
            <person name="Miethke P."/>
            <person name="Waters P.D."/>
            <person name="Veyrunes F."/>
            <person name="Fulton L."/>
            <person name="Fulton B."/>
            <person name="Graves T."/>
            <person name="Wallis J."/>
            <person name="Puente X.S."/>
            <person name="Lopez-Otin C."/>
            <person name="Ordonez G.R."/>
            <person name="Eichler E.E."/>
            <person name="Chen L."/>
            <person name="Cheng Z."/>
            <person name="Deakin J.E."/>
            <person name="Alsop A."/>
            <person name="Thompson K."/>
            <person name="Kirby P."/>
            <person name="Papenfuss A.T."/>
            <person name="Wakefield M.J."/>
            <person name="Olender T."/>
            <person name="Lancet D."/>
            <person name="Huttley G.A."/>
            <person name="Smit A.F."/>
            <person name="Pask A."/>
            <person name="Temple-Smith P."/>
            <person name="Batzer M.A."/>
            <person name="Walker J.A."/>
            <person name="Konkel M.K."/>
            <person name="Harris R.S."/>
            <person name="Whittington C.M."/>
            <person name="Wong E.S."/>
            <person name="Gemmell N.J."/>
            <person name="Buschiazzo E."/>
            <person name="Vargas Jentzsch I.M."/>
            <person name="Merkel A."/>
            <person name="Schmitz J."/>
            <person name="Zemann A."/>
            <person name="Churakov G."/>
            <person name="Kriegs J.O."/>
            <person name="Brosius J."/>
            <person name="Murchison E.P."/>
            <person name="Sachidanandam R."/>
            <person name="Smith C."/>
            <person name="Hannon G.J."/>
            <person name="Tsend-Ayush E."/>
            <person name="McMillan D."/>
            <person name="Attenborough R."/>
            <person name="Rens W."/>
            <person name="Ferguson-Smith M."/>
            <person name="Lefevre C.M."/>
            <person name="Sharp J.A."/>
            <person name="Nicholas K.R."/>
            <person name="Ray D.A."/>
            <person name="Kube M."/>
            <person name="Reinhardt R."/>
            <person name="Pringle T.H."/>
            <person name="Taylor J."/>
            <person name="Jones R.C."/>
            <person name="Nixon B."/>
            <person name="Dacheux J.L."/>
            <person name="Niwa H."/>
            <person name="Sekita Y."/>
            <person name="Huang X."/>
            <person name="Stark A."/>
            <person name="Kheradpour P."/>
            <person name="Kellis M."/>
            <person name="Flicek P."/>
            <person name="Chen Y."/>
            <person name="Webber C."/>
            <person name="Hardison R."/>
            <person name="Nelson J."/>
            <person name="Hallsworth-Pepin K."/>
            <person name="Delehaunty K."/>
            <person name="Markovic C."/>
            <person name="Minx P."/>
            <person name="Feng Y."/>
            <person name="Kremitzki C."/>
            <person name="Mitreva M."/>
            <person name="Glasscock J."/>
            <person name="Wylie T."/>
            <person name="Wohldmann P."/>
            <person name="Thiru P."/>
            <person name="Nhan M.N."/>
            <person name="Pohl C.S."/>
            <person name="Smith S.M."/>
            <person name="Hou S."/>
            <person name="Nefedov M."/>
            <person name="de Jong P.J."/>
            <person name="Renfree M.B."/>
            <person name="Mardis E.R."/>
            <person name="Wilson R.K."/>
        </authorList>
    </citation>
    <scope>NUCLEOTIDE SEQUENCE [LARGE SCALE GENOMIC DNA]</scope>
    <source>
        <strain evidence="8 9">Glennie</strain>
    </source>
</reference>
<keyword evidence="5" id="KW-0325">Glycoprotein</keyword>
<comment type="subcellular location">
    <subcellularLocation>
        <location evidence="1">Cell membrane</location>
    </subcellularLocation>
</comment>
<dbReference type="SMART" id="SM00907">
    <property type="entry name" value="GDNF"/>
    <property type="match status" value="2"/>
</dbReference>
<keyword evidence="3" id="KW-0732">Signal</keyword>
<dbReference type="AlphaFoldDB" id="A0A6I8P733"/>
<proteinExistence type="predicted"/>
<protein>
    <submittedName>
        <fullName evidence="8">Growth arrest specific 1</fullName>
    </submittedName>
</protein>
<evidence type="ECO:0000256" key="1">
    <source>
        <dbReference type="ARBA" id="ARBA00004236"/>
    </source>
</evidence>
<evidence type="ECO:0000259" key="7">
    <source>
        <dbReference type="SMART" id="SM00907"/>
    </source>
</evidence>
<organism evidence="8 9">
    <name type="scientific">Ornithorhynchus anatinus</name>
    <name type="common">Duckbill platypus</name>
    <dbReference type="NCBI Taxonomy" id="9258"/>
    <lineage>
        <taxon>Eukaryota</taxon>
        <taxon>Metazoa</taxon>
        <taxon>Chordata</taxon>
        <taxon>Craniata</taxon>
        <taxon>Vertebrata</taxon>
        <taxon>Euteleostomi</taxon>
        <taxon>Mammalia</taxon>
        <taxon>Monotremata</taxon>
        <taxon>Ornithorhynchidae</taxon>
        <taxon>Ornithorhynchus</taxon>
    </lineage>
</organism>
<evidence type="ECO:0000313" key="8">
    <source>
        <dbReference type="Ensembl" id="ENSOANP00000048683.1"/>
    </source>
</evidence>
<dbReference type="Proteomes" id="UP000002279">
    <property type="component" value="Chromosome X5"/>
</dbReference>
<evidence type="ECO:0000313" key="9">
    <source>
        <dbReference type="Proteomes" id="UP000002279"/>
    </source>
</evidence>
<dbReference type="GO" id="GO:0060628">
    <property type="term" value="P:regulation of ER to Golgi vesicle-mediated transport"/>
    <property type="evidence" value="ECO:0007669"/>
    <property type="project" value="Ensembl"/>
</dbReference>
<feature type="region of interest" description="Disordered" evidence="6">
    <location>
        <begin position="1"/>
        <end position="37"/>
    </location>
</feature>
<dbReference type="Pfam" id="PF02351">
    <property type="entry name" value="GDNF"/>
    <property type="match status" value="1"/>
</dbReference>
<evidence type="ECO:0000256" key="5">
    <source>
        <dbReference type="ARBA" id="ARBA00023180"/>
    </source>
</evidence>
<keyword evidence="9" id="KW-1185">Reference proteome</keyword>
<dbReference type="InterPro" id="IPR016017">
    <property type="entry name" value="GDNF/GAS1"/>
</dbReference>
<dbReference type="GO" id="GO:0010955">
    <property type="term" value="P:negative regulation of protein processing"/>
    <property type="evidence" value="ECO:0007669"/>
    <property type="project" value="Ensembl"/>
</dbReference>
<feature type="region of interest" description="Disordered" evidence="6">
    <location>
        <begin position="315"/>
        <end position="380"/>
    </location>
</feature>
<sequence length="397" mass="40880">MRRLGRSRGQLRPGVPRSLAVVGGGGGGGGGGGPALVPPAMVAGRGDGRRRRPVPAAWLGLTALLVLVLPGCPPRGSPLAHGRRLICWQALLQCQGEPDCSYAYSQYAEACAPVLLQQQLQPQQRQQGDAAAAAAAAASSSAAFPSFSSRWRCPSHCISALIQLNHTRRGPALEDCDCAQDENCKSTKRAIEPCMPRTSGGGGGGGAGGGGAGGGGGGGGGAGGVMGCTEARRRCDRDARCNVALHRYLAYCGKLFNGLRCTDECRAVIEDMLAVPKAALLNDCVCDGLERPICESVKENMARLCFGAELGAGPGSSGSDGGLDDYYDEDYEDEPRAGPPDEEDGAPHYHGRGGAAAGGERPERHGDGGRRNGGSTAGPAWTLLAPNLALLLFRPPW</sequence>
<evidence type="ECO:0000256" key="2">
    <source>
        <dbReference type="ARBA" id="ARBA00022475"/>
    </source>
</evidence>
<feature type="domain" description="GDNF/GAS1" evidence="7">
    <location>
        <begin position="228"/>
        <end position="305"/>
    </location>
</feature>
<feature type="compositionally biased region" description="Basic and acidic residues" evidence="6">
    <location>
        <begin position="360"/>
        <end position="370"/>
    </location>
</feature>
<gene>
    <name evidence="8" type="primary">GAS1</name>
</gene>
<evidence type="ECO:0000256" key="3">
    <source>
        <dbReference type="ARBA" id="ARBA00022729"/>
    </source>
</evidence>
<feature type="domain" description="GDNF/GAS1" evidence="7">
    <location>
        <begin position="87"/>
        <end position="194"/>
    </location>
</feature>
<dbReference type="InParanoid" id="A0A6I8P733"/>
<feature type="compositionally biased region" description="Gly residues" evidence="6">
    <location>
        <begin position="22"/>
        <end position="34"/>
    </location>
</feature>
<reference evidence="8" key="3">
    <citation type="submission" date="2025-09" db="UniProtKB">
        <authorList>
            <consortium name="Ensembl"/>
        </authorList>
    </citation>
    <scope>IDENTIFICATION</scope>
    <source>
        <strain evidence="8">Glennie</strain>
    </source>
</reference>
<dbReference type="Bgee" id="ENSOANG00000044163">
    <property type="expression patterns" value="Expressed in ovary and 7 other cell types or tissues"/>
</dbReference>
<evidence type="ECO:0000256" key="6">
    <source>
        <dbReference type="SAM" id="MobiDB-lite"/>
    </source>
</evidence>
<dbReference type="PANTHER" id="PTHR16840:SF3">
    <property type="entry name" value="GROWTH ARREST-SPECIFIC PROTEIN 1"/>
    <property type="match status" value="1"/>
</dbReference>
<dbReference type="Ensembl" id="ENSOANT00000071145.1">
    <property type="protein sequence ID" value="ENSOANP00000048683.1"/>
    <property type="gene ID" value="ENSOANG00000044163.1"/>
</dbReference>
<keyword evidence="2" id="KW-1003">Cell membrane</keyword>